<evidence type="ECO:0000256" key="1">
    <source>
        <dbReference type="ARBA" id="ARBA00006935"/>
    </source>
</evidence>
<accession>A0ABD3WHX7</accession>
<dbReference type="InterPro" id="IPR000719">
    <property type="entry name" value="Prot_kinase_dom"/>
</dbReference>
<dbReference type="CDD" id="cd05571">
    <property type="entry name" value="STKc_PKB"/>
    <property type="match status" value="1"/>
</dbReference>
<comment type="catalytic activity">
    <reaction evidence="11">
        <text>L-seryl-[protein] + ATP = O-phospho-L-seryl-[protein] + ADP + H(+)</text>
        <dbReference type="Rhea" id="RHEA:17989"/>
        <dbReference type="Rhea" id="RHEA-COMP:9863"/>
        <dbReference type="Rhea" id="RHEA-COMP:11604"/>
        <dbReference type="ChEBI" id="CHEBI:15378"/>
        <dbReference type="ChEBI" id="CHEBI:29999"/>
        <dbReference type="ChEBI" id="CHEBI:30616"/>
        <dbReference type="ChEBI" id="CHEBI:83421"/>
        <dbReference type="ChEBI" id="CHEBI:456216"/>
        <dbReference type="EC" id="2.7.11.1"/>
    </reaction>
</comment>
<dbReference type="GO" id="GO:0008286">
    <property type="term" value="P:insulin receptor signaling pathway"/>
    <property type="evidence" value="ECO:0007669"/>
    <property type="project" value="UniProtKB-ARBA"/>
</dbReference>
<dbReference type="PROSITE" id="PS50003">
    <property type="entry name" value="PH_DOMAIN"/>
    <property type="match status" value="1"/>
</dbReference>
<dbReference type="InterPro" id="IPR000961">
    <property type="entry name" value="AGC-kinase_C"/>
</dbReference>
<dbReference type="EMBL" id="JBJQND010000006">
    <property type="protein sequence ID" value="KAL3873432.1"/>
    <property type="molecule type" value="Genomic_DNA"/>
</dbReference>
<keyword evidence="6" id="KW-0808">Transferase</keyword>
<evidence type="ECO:0000256" key="6">
    <source>
        <dbReference type="ARBA" id="ARBA00022679"/>
    </source>
</evidence>
<evidence type="ECO:0000313" key="17">
    <source>
        <dbReference type="EMBL" id="KAL3873432.1"/>
    </source>
</evidence>
<evidence type="ECO:0000259" key="15">
    <source>
        <dbReference type="PROSITE" id="PS50011"/>
    </source>
</evidence>
<evidence type="ECO:0000259" key="14">
    <source>
        <dbReference type="PROSITE" id="PS50003"/>
    </source>
</evidence>
<dbReference type="Gene3D" id="3.30.200.20">
    <property type="entry name" value="Phosphorylase Kinase, domain 1"/>
    <property type="match status" value="1"/>
</dbReference>
<evidence type="ECO:0000256" key="4">
    <source>
        <dbReference type="ARBA" id="ARBA00022527"/>
    </source>
</evidence>
<comment type="similarity">
    <text evidence="1">Belongs to the protein kinase superfamily. AGC Ser/Thr protein kinase family. RAC subfamily.</text>
</comment>
<dbReference type="Pfam" id="PF00069">
    <property type="entry name" value="Pkinase"/>
    <property type="match status" value="1"/>
</dbReference>
<protein>
    <recommendedName>
        <fullName evidence="2">non-specific serine/threonine protein kinase</fullName>
        <ecNumber evidence="2">2.7.11.1</ecNumber>
    </recommendedName>
</protein>
<gene>
    <name evidence="17" type="ORF">ACJMK2_036551</name>
</gene>
<comment type="catalytic activity">
    <reaction evidence="10">
        <text>L-threonyl-[protein] + ATP = O-phospho-L-threonyl-[protein] + ADP + H(+)</text>
        <dbReference type="Rhea" id="RHEA:46608"/>
        <dbReference type="Rhea" id="RHEA-COMP:11060"/>
        <dbReference type="Rhea" id="RHEA-COMP:11605"/>
        <dbReference type="ChEBI" id="CHEBI:15378"/>
        <dbReference type="ChEBI" id="CHEBI:30013"/>
        <dbReference type="ChEBI" id="CHEBI:30616"/>
        <dbReference type="ChEBI" id="CHEBI:61977"/>
        <dbReference type="ChEBI" id="CHEBI:456216"/>
        <dbReference type="EC" id="2.7.11.1"/>
    </reaction>
</comment>
<dbReference type="InterPro" id="IPR011993">
    <property type="entry name" value="PH-like_dom_sf"/>
</dbReference>
<dbReference type="Pfam" id="PF00169">
    <property type="entry name" value="PH"/>
    <property type="match status" value="1"/>
</dbReference>
<feature type="binding site" evidence="12">
    <location>
        <position position="165"/>
    </location>
    <ligand>
        <name>ATP</name>
        <dbReference type="ChEBI" id="CHEBI:30616"/>
    </ligand>
</feature>
<dbReference type="SUPFAM" id="SSF50729">
    <property type="entry name" value="PH domain-like"/>
    <property type="match status" value="1"/>
</dbReference>
<evidence type="ECO:0000256" key="12">
    <source>
        <dbReference type="PROSITE-ProRule" id="PRU10141"/>
    </source>
</evidence>
<evidence type="ECO:0000256" key="5">
    <source>
        <dbReference type="ARBA" id="ARBA00022553"/>
    </source>
</evidence>
<dbReference type="InterPro" id="IPR008271">
    <property type="entry name" value="Ser/Thr_kinase_AS"/>
</dbReference>
<dbReference type="GO" id="GO:0004674">
    <property type="term" value="F:protein serine/threonine kinase activity"/>
    <property type="evidence" value="ECO:0007669"/>
    <property type="project" value="UniProtKB-KW"/>
</dbReference>
<evidence type="ECO:0000256" key="11">
    <source>
        <dbReference type="ARBA" id="ARBA00048679"/>
    </source>
</evidence>
<dbReference type="PROSITE" id="PS00108">
    <property type="entry name" value="PROTEIN_KINASE_ST"/>
    <property type="match status" value="1"/>
</dbReference>
<evidence type="ECO:0000313" key="18">
    <source>
        <dbReference type="Proteomes" id="UP001634394"/>
    </source>
</evidence>
<dbReference type="InterPro" id="IPR017441">
    <property type="entry name" value="Protein_kinase_ATP_BS"/>
</dbReference>
<dbReference type="PROSITE" id="PS50011">
    <property type="entry name" value="PROTEIN_KINASE_DOM"/>
    <property type="match status" value="1"/>
</dbReference>
<keyword evidence="8" id="KW-0418">Kinase</keyword>
<evidence type="ECO:0000256" key="13">
    <source>
        <dbReference type="RuleBase" id="RU000304"/>
    </source>
</evidence>
<organism evidence="17 18">
    <name type="scientific">Sinanodonta woodiana</name>
    <name type="common">Chinese pond mussel</name>
    <name type="synonym">Anodonta woodiana</name>
    <dbReference type="NCBI Taxonomy" id="1069815"/>
    <lineage>
        <taxon>Eukaryota</taxon>
        <taxon>Metazoa</taxon>
        <taxon>Spiralia</taxon>
        <taxon>Lophotrochozoa</taxon>
        <taxon>Mollusca</taxon>
        <taxon>Bivalvia</taxon>
        <taxon>Autobranchia</taxon>
        <taxon>Heteroconchia</taxon>
        <taxon>Palaeoheterodonta</taxon>
        <taxon>Unionida</taxon>
        <taxon>Unionoidea</taxon>
        <taxon>Unionidae</taxon>
        <taxon>Unioninae</taxon>
        <taxon>Sinanodonta</taxon>
    </lineage>
</organism>
<keyword evidence="9 12" id="KW-0067">ATP-binding</keyword>
<dbReference type="AlphaFoldDB" id="A0ABD3WHX7"/>
<dbReference type="InterPro" id="IPR039026">
    <property type="entry name" value="PH_PKB"/>
</dbReference>
<feature type="domain" description="AGC-kinase C-terminal" evidence="16">
    <location>
        <begin position="394"/>
        <end position="475"/>
    </location>
</feature>
<evidence type="ECO:0000256" key="8">
    <source>
        <dbReference type="ARBA" id="ARBA00022777"/>
    </source>
</evidence>
<dbReference type="GO" id="GO:0008582">
    <property type="term" value="P:regulation of synaptic assembly at neuromuscular junction"/>
    <property type="evidence" value="ECO:0007669"/>
    <property type="project" value="UniProtKB-ARBA"/>
</dbReference>
<comment type="caution">
    <text evidence="17">The sequence shown here is derived from an EMBL/GenBank/DDBJ whole genome shotgun (WGS) entry which is preliminary data.</text>
</comment>
<evidence type="ECO:0000256" key="3">
    <source>
        <dbReference type="ARBA" id="ARBA00022473"/>
    </source>
</evidence>
<dbReference type="PANTHER" id="PTHR24351">
    <property type="entry name" value="RIBOSOMAL PROTEIN S6 KINASE"/>
    <property type="match status" value="1"/>
</dbReference>
<evidence type="ECO:0000256" key="10">
    <source>
        <dbReference type="ARBA" id="ARBA00047899"/>
    </source>
</evidence>
<reference evidence="17 18" key="1">
    <citation type="submission" date="2024-11" db="EMBL/GenBank/DDBJ databases">
        <title>Chromosome-level genome assembly of the freshwater bivalve Anodonta woodiana.</title>
        <authorList>
            <person name="Chen X."/>
        </authorList>
    </citation>
    <scope>NUCLEOTIDE SEQUENCE [LARGE SCALE GENOMIC DNA]</scope>
    <source>
        <strain evidence="17">MN2024</strain>
        <tissue evidence="17">Gills</tissue>
    </source>
</reference>
<dbReference type="CDD" id="cd01241">
    <property type="entry name" value="PH_PKB"/>
    <property type="match status" value="1"/>
</dbReference>
<dbReference type="EC" id="2.7.11.1" evidence="2"/>
<evidence type="ECO:0000256" key="7">
    <source>
        <dbReference type="ARBA" id="ARBA00022741"/>
    </source>
</evidence>
<feature type="domain" description="PH" evidence="14">
    <location>
        <begin position="9"/>
        <end position="110"/>
    </location>
</feature>
<dbReference type="GO" id="GO:0005524">
    <property type="term" value="F:ATP binding"/>
    <property type="evidence" value="ECO:0007669"/>
    <property type="project" value="UniProtKB-UniRule"/>
</dbReference>
<feature type="domain" description="Protein kinase" evidence="15">
    <location>
        <begin position="136"/>
        <end position="393"/>
    </location>
</feature>
<name>A0ABD3WHX7_SINWO</name>
<evidence type="ECO:0000256" key="2">
    <source>
        <dbReference type="ARBA" id="ARBA00012513"/>
    </source>
</evidence>
<dbReference type="FunFam" id="1.10.510.10:FF:000033">
    <property type="entry name" value="Non-specific serine/threonine protein kinase"/>
    <property type="match status" value="1"/>
</dbReference>
<proteinExistence type="inferred from homology"/>
<dbReference type="PROSITE" id="PS00107">
    <property type="entry name" value="PROTEIN_KINASE_ATP"/>
    <property type="match status" value="1"/>
</dbReference>
<keyword evidence="3" id="KW-0217">Developmental protein</keyword>
<dbReference type="Proteomes" id="UP001634394">
    <property type="component" value="Unassembled WGS sequence"/>
</dbReference>
<dbReference type="PROSITE" id="PS51285">
    <property type="entry name" value="AGC_KINASE_CTER"/>
    <property type="match status" value="1"/>
</dbReference>
<sequence>MNSPDGHVAVVKEGYLWKRGEHIKNWRKRYFILKKDGSFLGFRSKPEHGLSDPLNDFTVKDCQLMKQEKPRPHTFLIRGLQWTTIVERMFCVDSVQERDEWIEAIRSVSDNLKVTEEEPTNASLEKMKRKVSLDDFEFLKVLGKGTFGKVILCREKATSHLYAIKILKKAVIIQKDEVAHTLTENRVLQSTLHPFLTQLKYSFQTPDRLCFVMEYVNGGELFFHLSRDRIFDESRTRFYGAEIISALGYLHSQNIVYRDLKLENLLLDKDGHIKIADFGLCKEEMFYGASTKTFCGTPEYLAPEVLEDNDYGRAVDWWGTGVVMYEMMCGRLPFYNRDHDILFELILLQAVKFPRTLSDNARSLLGGFLMKNPKERLGGGEDDVKEIMRHPFFEPINWDDLAAKKIPPPWKPDVKNSWDTKYIPDEFAKETLALSPPNDRMGGTHGHLDSISEDAELPYFEAFSYHGGSRDSFGSYFSTSAAPDETF</sequence>
<keyword evidence="5" id="KW-0597">Phosphoprotein</keyword>
<dbReference type="Gene3D" id="2.30.29.30">
    <property type="entry name" value="Pleckstrin-homology domain (PH domain)/Phosphotyrosine-binding domain (PTB)"/>
    <property type="match status" value="1"/>
</dbReference>
<keyword evidence="4 13" id="KW-0723">Serine/threonine-protein kinase</keyword>
<dbReference type="Gene3D" id="1.10.510.10">
    <property type="entry name" value="Transferase(Phosphotransferase) domain 1"/>
    <property type="match status" value="1"/>
</dbReference>
<keyword evidence="18" id="KW-1185">Reference proteome</keyword>
<evidence type="ECO:0000256" key="9">
    <source>
        <dbReference type="ARBA" id="ARBA00022840"/>
    </source>
</evidence>
<evidence type="ECO:0000259" key="16">
    <source>
        <dbReference type="PROSITE" id="PS51285"/>
    </source>
</evidence>
<dbReference type="SUPFAM" id="SSF56112">
    <property type="entry name" value="Protein kinase-like (PK-like)"/>
    <property type="match status" value="1"/>
</dbReference>
<dbReference type="InterPro" id="IPR011009">
    <property type="entry name" value="Kinase-like_dom_sf"/>
</dbReference>
<dbReference type="SMART" id="SM00220">
    <property type="entry name" value="S_TKc"/>
    <property type="match status" value="1"/>
</dbReference>
<keyword evidence="7 12" id="KW-0547">Nucleotide-binding</keyword>
<dbReference type="FunFam" id="3.30.200.20:FF:001053">
    <property type="entry name" value="Non-specific serine/threonine protein kinase"/>
    <property type="match status" value="1"/>
</dbReference>
<dbReference type="InterPro" id="IPR001849">
    <property type="entry name" value="PH_domain"/>
</dbReference>
<dbReference type="FunFam" id="2.30.29.30:FF:000404">
    <property type="entry name" value="Non-specific serine/threonine protein kinase"/>
    <property type="match status" value="1"/>
</dbReference>
<dbReference type="SMART" id="SM00233">
    <property type="entry name" value="PH"/>
    <property type="match status" value="1"/>
</dbReference>
<dbReference type="SMART" id="SM00133">
    <property type="entry name" value="S_TK_X"/>
    <property type="match status" value="1"/>
</dbReference>